<dbReference type="EMBL" id="CP012752">
    <property type="protein sequence ID" value="ALG11251.1"/>
    <property type="molecule type" value="Genomic_DNA"/>
</dbReference>
<evidence type="ECO:0000313" key="2">
    <source>
        <dbReference type="Proteomes" id="UP000063699"/>
    </source>
</evidence>
<dbReference type="AlphaFoldDB" id="A0A0N9HVB3"/>
<evidence type="ECO:0000313" key="1">
    <source>
        <dbReference type="EMBL" id="ALG11251.1"/>
    </source>
</evidence>
<dbReference type="Proteomes" id="UP000063699">
    <property type="component" value="Chromosome"/>
</dbReference>
<keyword evidence="2" id="KW-1185">Reference proteome</keyword>
<gene>
    <name evidence="1" type="ORF">AOZ06_34150</name>
</gene>
<name>A0A0N9HVB3_9PSEU</name>
<dbReference type="STRING" id="860235.AOZ06_34150"/>
<dbReference type="KEGG" id="kphy:AOZ06_34150"/>
<proteinExistence type="predicted"/>
<organism evidence="1 2">
    <name type="scientific">Kibdelosporangium phytohabitans</name>
    <dbReference type="NCBI Taxonomy" id="860235"/>
    <lineage>
        <taxon>Bacteria</taxon>
        <taxon>Bacillati</taxon>
        <taxon>Actinomycetota</taxon>
        <taxon>Actinomycetes</taxon>
        <taxon>Pseudonocardiales</taxon>
        <taxon>Pseudonocardiaceae</taxon>
        <taxon>Kibdelosporangium</taxon>
    </lineage>
</organism>
<protein>
    <submittedName>
        <fullName evidence="1">Uncharacterized protein</fullName>
    </submittedName>
</protein>
<accession>A0A0N9HVB3</accession>
<reference evidence="1 2" key="1">
    <citation type="submission" date="2015-07" db="EMBL/GenBank/DDBJ databases">
        <title>Genome sequencing of Kibdelosporangium phytohabitans.</title>
        <authorList>
            <person name="Qin S."/>
            <person name="Xing K."/>
        </authorList>
    </citation>
    <scope>NUCLEOTIDE SEQUENCE [LARGE SCALE GENOMIC DNA]</scope>
    <source>
        <strain evidence="1 2">KLBMP1111</strain>
    </source>
</reference>
<sequence length="107" mass="12067">MIRIYQPWSTPVRAACYTDPAVLPEIDAWVDRLREQGLVPPDVDFVIRDGGGGPVGVLDDHDGEHELHPAGFLVFGRGRLRVLDESAFYGQYHDPARDEIWTEPLQN</sequence>